<keyword evidence="3" id="KW-1185">Reference proteome</keyword>
<gene>
    <name evidence="2" type="ORF">B0T14DRAFT_518781</name>
</gene>
<accession>A0AA39WPH5</accession>
<reference evidence="2" key="1">
    <citation type="submission" date="2023-06" db="EMBL/GenBank/DDBJ databases">
        <title>Genome-scale phylogeny and comparative genomics of the fungal order Sordariales.</title>
        <authorList>
            <consortium name="Lawrence Berkeley National Laboratory"/>
            <person name="Hensen N."/>
            <person name="Bonometti L."/>
            <person name="Westerberg I."/>
            <person name="Brannstrom I.O."/>
            <person name="Guillou S."/>
            <person name="Cros-Aarteil S."/>
            <person name="Calhoun S."/>
            <person name="Haridas S."/>
            <person name="Kuo A."/>
            <person name="Mondo S."/>
            <person name="Pangilinan J."/>
            <person name="Riley R."/>
            <person name="Labutti K."/>
            <person name="Andreopoulos B."/>
            <person name="Lipzen A."/>
            <person name="Chen C."/>
            <person name="Yanf M."/>
            <person name="Daum C."/>
            <person name="Ng V."/>
            <person name="Clum A."/>
            <person name="Steindorff A."/>
            <person name="Ohm R."/>
            <person name="Martin F."/>
            <person name="Silar P."/>
            <person name="Natvig D."/>
            <person name="Lalanne C."/>
            <person name="Gautier V."/>
            <person name="Ament-Velasquez S.L."/>
            <person name="Kruys A."/>
            <person name="Hutchinson M.I."/>
            <person name="Powell A.J."/>
            <person name="Barry K."/>
            <person name="Miller A.N."/>
            <person name="Grigoriev I.V."/>
            <person name="Debuchy R."/>
            <person name="Gladieux P."/>
            <person name="Thoren M.H."/>
            <person name="Johannesson H."/>
        </authorList>
    </citation>
    <scope>NUCLEOTIDE SEQUENCE</scope>
    <source>
        <strain evidence="2">CBS 606.72</strain>
    </source>
</reference>
<sequence length="516" mass="57488">MPRSGPLAEGTRPVASRFSISSYLYRVLCPNISVADTPAGPMSSTSDHHEAPHGWFAGVLNSIPLPSMFRSADTDEKRRRRRSRRGTDQKQPTLKQEVASLKGALEEKEDFERALRQEIDALGDNLREEDTQRKYLSDQVFAWQQYSGSQKAEIDRQGATIRNQQQQIQALRQGQDLRSFSETTGPAHDRMQQRLNRLRPRIQTWSRSLLGKAARVPAHQLATSEHVPRPSYEVIFGQICDGSTTWGDIERSKLTVCDIIVAIASNIVVELGICHPLGPCTQQMHHGFSSMLWDTMFASRDSGTQHRKAAKQWQAACLRMYNSSRGVTSSLGTAEEKSNIAEGFIQGTCLAVSQTLQPILDVVLGDGNRNVFDSGENLEKLRDIVAEAVDIGRNLGELRADLIIMNNRWFQHRSDPDGFISPSDLGARIDPRFSAEEEESQAICRAKVGIVLFPGLLKYGNDDGERWDSWTVWTPAKVQLIRVEAEGMSADQGCGLRKSLSFSRSRSASPYISASS</sequence>
<protein>
    <submittedName>
        <fullName evidence="2">Uncharacterized protein</fullName>
    </submittedName>
</protein>
<dbReference type="AlphaFoldDB" id="A0AA39WPH5"/>
<proteinExistence type="predicted"/>
<feature type="region of interest" description="Disordered" evidence="1">
    <location>
        <begin position="67"/>
        <end position="96"/>
    </location>
</feature>
<dbReference type="EMBL" id="JAULSU010000004">
    <property type="protein sequence ID" value="KAK0619195.1"/>
    <property type="molecule type" value="Genomic_DNA"/>
</dbReference>
<dbReference type="Proteomes" id="UP001175000">
    <property type="component" value="Unassembled WGS sequence"/>
</dbReference>
<comment type="caution">
    <text evidence="2">The sequence shown here is derived from an EMBL/GenBank/DDBJ whole genome shotgun (WGS) entry which is preliminary data.</text>
</comment>
<name>A0AA39WPH5_9PEZI</name>
<evidence type="ECO:0000313" key="2">
    <source>
        <dbReference type="EMBL" id="KAK0619195.1"/>
    </source>
</evidence>
<organism evidence="2 3">
    <name type="scientific">Immersiella caudata</name>
    <dbReference type="NCBI Taxonomy" id="314043"/>
    <lineage>
        <taxon>Eukaryota</taxon>
        <taxon>Fungi</taxon>
        <taxon>Dikarya</taxon>
        <taxon>Ascomycota</taxon>
        <taxon>Pezizomycotina</taxon>
        <taxon>Sordariomycetes</taxon>
        <taxon>Sordariomycetidae</taxon>
        <taxon>Sordariales</taxon>
        <taxon>Lasiosphaeriaceae</taxon>
        <taxon>Immersiella</taxon>
    </lineage>
</organism>
<evidence type="ECO:0000313" key="3">
    <source>
        <dbReference type="Proteomes" id="UP001175000"/>
    </source>
</evidence>
<evidence type="ECO:0000256" key="1">
    <source>
        <dbReference type="SAM" id="MobiDB-lite"/>
    </source>
</evidence>